<dbReference type="AlphaFoldDB" id="A0AAV6TH95"/>
<keyword evidence="2" id="KW-1185">Reference proteome</keyword>
<accession>A0AAV6TH95</accession>
<dbReference type="Proteomes" id="UP000827092">
    <property type="component" value="Unassembled WGS sequence"/>
</dbReference>
<evidence type="ECO:0000313" key="2">
    <source>
        <dbReference type="Proteomes" id="UP000827092"/>
    </source>
</evidence>
<gene>
    <name evidence="1" type="ORF">JTE90_026411</name>
</gene>
<reference evidence="1 2" key="1">
    <citation type="journal article" date="2022" name="Nat. Ecol. Evol.">
        <title>A masculinizing supergene underlies an exaggerated male reproductive morph in a spider.</title>
        <authorList>
            <person name="Hendrickx F."/>
            <person name="De Corte Z."/>
            <person name="Sonet G."/>
            <person name="Van Belleghem S.M."/>
            <person name="Kostlbacher S."/>
            <person name="Vangestel C."/>
        </authorList>
    </citation>
    <scope>NUCLEOTIDE SEQUENCE [LARGE SCALE GENOMIC DNA]</scope>
    <source>
        <strain evidence="1">W744_W776</strain>
    </source>
</reference>
<proteinExistence type="predicted"/>
<protein>
    <submittedName>
        <fullName evidence="1">Uncharacterized protein</fullName>
    </submittedName>
</protein>
<organism evidence="1 2">
    <name type="scientific">Oedothorax gibbosus</name>
    <dbReference type="NCBI Taxonomy" id="931172"/>
    <lineage>
        <taxon>Eukaryota</taxon>
        <taxon>Metazoa</taxon>
        <taxon>Ecdysozoa</taxon>
        <taxon>Arthropoda</taxon>
        <taxon>Chelicerata</taxon>
        <taxon>Arachnida</taxon>
        <taxon>Araneae</taxon>
        <taxon>Araneomorphae</taxon>
        <taxon>Entelegynae</taxon>
        <taxon>Araneoidea</taxon>
        <taxon>Linyphiidae</taxon>
        <taxon>Erigoninae</taxon>
        <taxon>Oedothorax</taxon>
    </lineage>
</organism>
<name>A0AAV6TH95_9ARAC</name>
<evidence type="ECO:0000313" key="1">
    <source>
        <dbReference type="EMBL" id="KAG8171043.1"/>
    </source>
</evidence>
<comment type="caution">
    <text evidence="1">The sequence shown here is derived from an EMBL/GenBank/DDBJ whole genome shotgun (WGS) entry which is preliminary data.</text>
</comment>
<dbReference type="EMBL" id="JAFNEN010004537">
    <property type="protein sequence ID" value="KAG8171043.1"/>
    <property type="molecule type" value="Genomic_DNA"/>
</dbReference>
<sequence length="183" mass="21122">MGGVHSSLTKTPQCPEGYYCVTRSSIVASRLKGFGYRKLKAHVGKNNKVYWLRSDVAALVGKCEANVFPNNDGYSPRAVLDYPCLTSSRLLKTRQVSAVLKIHNKELSVLFEKAIQHRNPISWYVENKIPFRVLFQLPIHKQKVERSQLQTQRRMRINDNQKKCLPRKCKQLPKGFYTEDKDI</sequence>